<keyword evidence="9 27" id="KW-0349">Heme</keyword>
<comment type="function">
    <text evidence="1">Iodination and coupling of the hormonogenic tyrosines in thyroglobulin to yield the thyroid hormones T(3) and T(4).</text>
</comment>
<feature type="region of interest" description="Disordered" evidence="28">
    <location>
        <begin position="69"/>
        <end position="94"/>
    </location>
</feature>
<dbReference type="InterPro" id="IPR010255">
    <property type="entry name" value="Haem_peroxidase_sf"/>
</dbReference>
<evidence type="ECO:0000256" key="5">
    <source>
        <dbReference type="ARBA" id="ARBA00012311"/>
    </source>
</evidence>
<dbReference type="SUPFAM" id="SSF48113">
    <property type="entry name" value="Heme-dependent peroxidases"/>
    <property type="match status" value="1"/>
</dbReference>
<dbReference type="GO" id="GO:0006979">
    <property type="term" value="P:response to oxidative stress"/>
    <property type="evidence" value="ECO:0007669"/>
    <property type="project" value="InterPro"/>
</dbReference>
<dbReference type="GO" id="GO:0020037">
    <property type="term" value="F:heme binding"/>
    <property type="evidence" value="ECO:0007669"/>
    <property type="project" value="InterPro"/>
</dbReference>
<reference evidence="29" key="1">
    <citation type="submission" date="2025-08" db="UniProtKB">
        <authorList>
            <consortium name="Ensembl"/>
        </authorList>
    </citation>
    <scope>IDENTIFICATION</scope>
</reference>
<keyword evidence="13" id="KW-0732">Signal</keyword>
<dbReference type="GO" id="GO:0004447">
    <property type="term" value="F:iodide peroxidase activity"/>
    <property type="evidence" value="ECO:0007669"/>
    <property type="project" value="UniProtKB-EC"/>
</dbReference>
<evidence type="ECO:0000256" key="8">
    <source>
        <dbReference type="ARBA" id="ARBA00022536"/>
    </source>
</evidence>
<keyword evidence="21" id="KW-0575">Peroxidase</keyword>
<accession>A0A3B3V7T5</accession>
<evidence type="ECO:0000256" key="21">
    <source>
        <dbReference type="ARBA" id="ARBA00023324"/>
    </source>
</evidence>
<keyword evidence="21" id="KW-0376">Hydrogen peroxide</keyword>
<dbReference type="GO" id="GO:0005615">
    <property type="term" value="C:extracellular space"/>
    <property type="evidence" value="ECO:0007669"/>
    <property type="project" value="TreeGrafter"/>
</dbReference>
<comment type="catalytic activity">
    <reaction evidence="25">
        <text>2 iodide + H2O2 + 2 H(+) = diiodine + 2 H2O</text>
        <dbReference type="Rhea" id="RHEA:23336"/>
        <dbReference type="ChEBI" id="CHEBI:15377"/>
        <dbReference type="ChEBI" id="CHEBI:15378"/>
        <dbReference type="ChEBI" id="CHEBI:16240"/>
        <dbReference type="ChEBI" id="CHEBI:16382"/>
        <dbReference type="ChEBI" id="CHEBI:17606"/>
        <dbReference type="EC" id="1.11.1.8"/>
    </reaction>
</comment>
<proteinExistence type="predicted"/>
<evidence type="ECO:0000256" key="25">
    <source>
        <dbReference type="ARBA" id="ARBA00048771"/>
    </source>
</evidence>
<dbReference type="GO" id="GO:0046872">
    <property type="term" value="F:metal ion binding"/>
    <property type="evidence" value="ECO:0007669"/>
    <property type="project" value="UniProtKB-KW"/>
</dbReference>
<dbReference type="InterPro" id="IPR019791">
    <property type="entry name" value="Haem_peroxidase_animal"/>
</dbReference>
<dbReference type="PANTHER" id="PTHR11475:SF60">
    <property type="entry name" value="THYROID PEROXIDASE"/>
    <property type="match status" value="1"/>
</dbReference>
<dbReference type="InterPro" id="IPR037120">
    <property type="entry name" value="Haem_peroxidase_sf_animal"/>
</dbReference>
<dbReference type="EC" id="1.11.1.8" evidence="5"/>
<evidence type="ECO:0000256" key="2">
    <source>
        <dbReference type="ARBA" id="ARBA00004479"/>
    </source>
</evidence>
<dbReference type="Gene3D" id="1.10.640.10">
    <property type="entry name" value="Haem peroxidase domain superfamily, animal type"/>
    <property type="match status" value="1"/>
</dbReference>
<comment type="subunit">
    <text evidence="4">Interacts with DUOX1, DUOX2 and CYBA.</text>
</comment>
<feature type="binding site" description="axial binding residue" evidence="27">
    <location>
        <position position="361"/>
    </location>
    <ligand>
        <name>heme b</name>
        <dbReference type="ChEBI" id="CHEBI:60344"/>
    </ligand>
    <ligandPart>
        <name>Fe</name>
        <dbReference type="ChEBI" id="CHEBI:18248"/>
    </ligandPart>
</feature>
<comment type="catalytic activity">
    <reaction evidence="23">
        <text>[thyroglobulin]-3-iodo-L-tyrosine + [thyroglobulin]-3,5-diiodo-L-tyrosine + H2O2 = [thyroglobulin]-3,3',5-triiodo-L-thyronine + [thyroglobulin]-dehydroalanine + 2 H2O</text>
        <dbReference type="Rhea" id="RHEA:48968"/>
        <dbReference type="Rhea" id="RHEA-COMP:12275"/>
        <dbReference type="Rhea" id="RHEA-COMP:12276"/>
        <dbReference type="Rhea" id="RHEA-COMP:12278"/>
        <dbReference type="Rhea" id="RHEA-COMP:12279"/>
        <dbReference type="ChEBI" id="CHEBI:15377"/>
        <dbReference type="ChEBI" id="CHEBI:16240"/>
        <dbReference type="ChEBI" id="CHEBI:90870"/>
        <dbReference type="ChEBI" id="CHEBI:90871"/>
        <dbReference type="ChEBI" id="CHEBI:90873"/>
        <dbReference type="ChEBI" id="CHEBI:90874"/>
        <dbReference type="EC" id="1.11.1.8"/>
    </reaction>
</comment>
<dbReference type="Ensembl" id="ENSPLAT00000012200.1">
    <property type="protein sequence ID" value="ENSPLAP00000020959.1"/>
    <property type="gene ID" value="ENSPLAG00000004495.1"/>
</dbReference>
<keyword evidence="8" id="KW-0245">EGF-like domain</keyword>
<dbReference type="PROSITE" id="PS50292">
    <property type="entry name" value="PEROXIDASE_3"/>
    <property type="match status" value="1"/>
</dbReference>
<name>A0A3B3V7T5_9TELE</name>
<evidence type="ECO:0000256" key="17">
    <source>
        <dbReference type="ARBA" id="ARBA00023004"/>
    </source>
</evidence>
<keyword evidence="17 27" id="KW-0408">Iron</keyword>
<evidence type="ECO:0000256" key="1">
    <source>
        <dbReference type="ARBA" id="ARBA00003834"/>
    </source>
</evidence>
<dbReference type="PANTHER" id="PTHR11475">
    <property type="entry name" value="OXIDASE/PEROXIDASE"/>
    <property type="match status" value="1"/>
</dbReference>
<evidence type="ECO:0000256" key="16">
    <source>
        <dbReference type="ARBA" id="ARBA00023002"/>
    </source>
</evidence>
<evidence type="ECO:0000256" key="13">
    <source>
        <dbReference type="ARBA" id="ARBA00022729"/>
    </source>
</evidence>
<keyword evidence="18" id="KW-0472">Membrane</keyword>
<dbReference type="FunFam" id="1.10.640.10:FF:000010">
    <property type="entry name" value="Thyroid peroxidase"/>
    <property type="match status" value="1"/>
</dbReference>
<comment type="catalytic activity">
    <reaction evidence="22">
        <text>[thyroglobulin]-L-tyrosine + iodide + H2O2 + H(+) = [thyroglobulin]-3-iodo-L-tyrosine + 2 H2O</text>
        <dbReference type="Rhea" id="RHEA:48956"/>
        <dbReference type="Rhea" id="RHEA-COMP:12274"/>
        <dbReference type="Rhea" id="RHEA-COMP:12275"/>
        <dbReference type="ChEBI" id="CHEBI:15377"/>
        <dbReference type="ChEBI" id="CHEBI:15378"/>
        <dbReference type="ChEBI" id="CHEBI:16240"/>
        <dbReference type="ChEBI" id="CHEBI:16382"/>
        <dbReference type="ChEBI" id="CHEBI:46858"/>
        <dbReference type="ChEBI" id="CHEBI:90870"/>
        <dbReference type="EC" id="1.11.1.8"/>
    </reaction>
</comment>
<dbReference type="PRINTS" id="PR00457">
    <property type="entry name" value="ANPEROXIDASE"/>
</dbReference>
<keyword evidence="12 27" id="KW-0479">Metal-binding</keyword>
<evidence type="ECO:0000256" key="6">
    <source>
        <dbReference type="ARBA" id="ARBA00021693"/>
    </source>
</evidence>
<keyword evidence="19" id="KW-1015">Disulfide bond</keyword>
<dbReference type="GO" id="GO:0042446">
    <property type="term" value="P:hormone biosynthetic process"/>
    <property type="evidence" value="ECO:0007669"/>
    <property type="project" value="UniProtKB-KW"/>
</dbReference>
<evidence type="ECO:0000256" key="12">
    <source>
        <dbReference type="ARBA" id="ARBA00022723"/>
    </source>
</evidence>
<keyword evidence="16" id="KW-0560">Oxidoreductase</keyword>
<dbReference type="Proteomes" id="UP000261500">
    <property type="component" value="Unplaced"/>
</dbReference>
<reference evidence="29" key="2">
    <citation type="submission" date="2025-09" db="UniProtKB">
        <authorList>
            <consortium name="Ensembl"/>
        </authorList>
    </citation>
    <scope>IDENTIFICATION</scope>
</reference>
<evidence type="ECO:0000256" key="23">
    <source>
        <dbReference type="ARBA" id="ARBA00048250"/>
    </source>
</evidence>
<sequence length="590" mass="66524">MSELLSQENLELLAELSQCPTETDPAVCEGSHHDKYRSISGVCNNRQNPDWGAANTALVRWLPAEYEDGEEEPRGWDPQRLHHGSQLPPPRRVSREVVRTSCKDADAAYSQLLADWGQYIDHDVTLTPQSLSGAASWTQRDLSSICNLITLWRVSGSQTQDSLCMPFQRSTPACCSRSGSGMQRQQLNAVSSFIDASLVYGHTPPLQSDLRDLSGRSGKLAVNGRFQDRQGRPYLPFVAETPSACGAAGRGRGIECFRAGEGRVNEGLPLIVLHTLWLREHNRLADTLKLINQHWSPEAVFQEARKIVGALHQIITMRDYIPKVIGAESFERHIGPYGGYDPTVDSSASNVFATAAFRFGHATIPPILSRLNESFQEDRRFPRLRLQQALFSPWRIVKEGQCAPLRQPWKPPENHRKENLDLAALNLQRGRDHGLPGYNDWRDFCGLKRIATLDDLAEVVRDRRVAEKILHLYQHPDNIDVWLGGLVENFLAGSRTGPLFACLIGKQMKLLRDGDRFWWEADGVFTQQQREQLWKTSLSRIICENSDIQEIPADPFRLARYPDGFLPCSAVPALSLEAWRDDSLKNAFWC</sequence>
<keyword evidence="14" id="KW-0106">Calcium</keyword>
<keyword evidence="15" id="KW-1133">Transmembrane helix</keyword>
<evidence type="ECO:0000256" key="4">
    <source>
        <dbReference type="ARBA" id="ARBA00011561"/>
    </source>
</evidence>
<protein>
    <recommendedName>
        <fullName evidence="6">Thyroid peroxidase</fullName>
        <ecNumber evidence="5">1.11.1.8</ecNumber>
    </recommendedName>
</protein>
<organism evidence="29 30">
    <name type="scientific">Poecilia latipinna</name>
    <name type="common">sailfin molly</name>
    <dbReference type="NCBI Taxonomy" id="48699"/>
    <lineage>
        <taxon>Eukaryota</taxon>
        <taxon>Metazoa</taxon>
        <taxon>Chordata</taxon>
        <taxon>Craniata</taxon>
        <taxon>Vertebrata</taxon>
        <taxon>Euteleostomi</taxon>
        <taxon>Actinopterygii</taxon>
        <taxon>Neopterygii</taxon>
        <taxon>Teleostei</taxon>
        <taxon>Neoteleostei</taxon>
        <taxon>Acanthomorphata</taxon>
        <taxon>Ovalentaria</taxon>
        <taxon>Atherinomorphae</taxon>
        <taxon>Cyprinodontiformes</taxon>
        <taxon>Poeciliidae</taxon>
        <taxon>Poeciliinae</taxon>
        <taxon>Poecilia</taxon>
    </lineage>
</organism>
<dbReference type="GO" id="GO:0016020">
    <property type="term" value="C:membrane"/>
    <property type="evidence" value="ECO:0007669"/>
    <property type="project" value="UniProtKB-SubCell"/>
</dbReference>
<evidence type="ECO:0000256" key="15">
    <source>
        <dbReference type="ARBA" id="ARBA00022989"/>
    </source>
</evidence>
<evidence type="ECO:0000256" key="27">
    <source>
        <dbReference type="PIRSR" id="PIRSR619791-2"/>
    </source>
</evidence>
<evidence type="ECO:0000256" key="19">
    <source>
        <dbReference type="ARBA" id="ARBA00023157"/>
    </source>
</evidence>
<evidence type="ECO:0000256" key="20">
    <source>
        <dbReference type="ARBA" id="ARBA00023180"/>
    </source>
</evidence>
<evidence type="ECO:0000256" key="14">
    <source>
        <dbReference type="ARBA" id="ARBA00022837"/>
    </source>
</evidence>
<evidence type="ECO:0000313" key="30">
    <source>
        <dbReference type="Proteomes" id="UP000261500"/>
    </source>
</evidence>
<dbReference type="AlphaFoldDB" id="A0A3B3V7T5"/>
<keyword evidence="7" id="KW-0893">Thyroid hormones biosynthesis</keyword>
<evidence type="ECO:0000256" key="26">
    <source>
        <dbReference type="ARBA" id="ARBA00049000"/>
    </source>
</evidence>
<evidence type="ECO:0000256" key="7">
    <source>
        <dbReference type="ARBA" id="ARBA00022534"/>
    </source>
</evidence>
<dbReference type="FunFam" id="1.10.640.10:FF:000013">
    <property type="entry name" value="Thyroid peroxidase"/>
    <property type="match status" value="1"/>
</dbReference>
<evidence type="ECO:0000256" key="24">
    <source>
        <dbReference type="ARBA" id="ARBA00048299"/>
    </source>
</evidence>
<evidence type="ECO:0000256" key="9">
    <source>
        <dbReference type="ARBA" id="ARBA00022617"/>
    </source>
</evidence>
<keyword evidence="30" id="KW-1185">Reference proteome</keyword>
<evidence type="ECO:0000256" key="11">
    <source>
        <dbReference type="ARBA" id="ARBA00022692"/>
    </source>
</evidence>
<dbReference type="GO" id="GO:0042744">
    <property type="term" value="P:hydrogen peroxide catabolic process"/>
    <property type="evidence" value="ECO:0007669"/>
    <property type="project" value="UniProtKB-KW"/>
</dbReference>
<comment type="pathway">
    <text evidence="3">Hormone biosynthesis; thyroid hormone biosynthesis.</text>
</comment>
<evidence type="ECO:0000313" key="29">
    <source>
        <dbReference type="Ensembl" id="ENSPLAP00000020959.1"/>
    </source>
</evidence>
<evidence type="ECO:0000256" key="28">
    <source>
        <dbReference type="SAM" id="MobiDB-lite"/>
    </source>
</evidence>
<keyword evidence="11" id="KW-0812">Transmembrane</keyword>
<comment type="catalytic activity">
    <reaction evidence="24">
        <text>2 [thyroglobulin]-3,5-diiodo-L-tyrosine + H2O2 = [thyroglobulin]-L-thyroxine + [thyroglobulin]-dehydroalanine + 2 H2O</text>
        <dbReference type="Rhea" id="RHEA:48964"/>
        <dbReference type="Rhea" id="RHEA-COMP:12276"/>
        <dbReference type="Rhea" id="RHEA-COMP:12277"/>
        <dbReference type="Rhea" id="RHEA-COMP:12278"/>
        <dbReference type="ChEBI" id="CHEBI:15377"/>
        <dbReference type="ChEBI" id="CHEBI:16240"/>
        <dbReference type="ChEBI" id="CHEBI:90871"/>
        <dbReference type="ChEBI" id="CHEBI:90872"/>
        <dbReference type="ChEBI" id="CHEBI:90873"/>
        <dbReference type="EC" id="1.11.1.8"/>
    </reaction>
</comment>
<evidence type="ECO:0000256" key="18">
    <source>
        <dbReference type="ARBA" id="ARBA00023136"/>
    </source>
</evidence>
<keyword evidence="10" id="KW-0768">Sushi</keyword>
<dbReference type="Pfam" id="PF03098">
    <property type="entry name" value="An_peroxidase"/>
    <property type="match status" value="1"/>
</dbReference>
<evidence type="ECO:0000256" key="22">
    <source>
        <dbReference type="ARBA" id="ARBA00048137"/>
    </source>
</evidence>
<dbReference type="GeneTree" id="ENSGT00940000158104"/>
<evidence type="ECO:0000256" key="10">
    <source>
        <dbReference type="ARBA" id="ARBA00022659"/>
    </source>
</evidence>
<keyword evidence="20" id="KW-0325">Glycoprotein</keyword>
<evidence type="ECO:0000256" key="3">
    <source>
        <dbReference type="ARBA" id="ARBA00005197"/>
    </source>
</evidence>
<comment type="subcellular location">
    <subcellularLocation>
        <location evidence="2">Membrane</location>
        <topology evidence="2">Single-pass type I membrane protein</topology>
    </subcellularLocation>
</comment>
<comment type="catalytic activity">
    <reaction evidence="26">
        <text>[thyroglobulin]-3-iodo-L-tyrosine + iodide + H2O2 + H(+) = [thyroglobulin]-3,5-diiodo-L-tyrosine + 2 H2O</text>
        <dbReference type="Rhea" id="RHEA:48960"/>
        <dbReference type="Rhea" id="RHEA-COMP:12275"/>
        <dbReference type="Rhea" id="RHEA-COMP:12276"/>
        <dbReference type="ChEBI" id="CHEBI:15377"/>
        <dbReference type="ChEBI" id="CHEBI:15378"/>
        <dbReference type="ChEBI" id="CHEBI:16240"/>
        <dbReference type="ChEBI" id="CHEBI:16382"/>
        <dbReference type="ChEBI" id="CHEBI:90870"/>
        <dbReference type="ChEBI" id="CHEBI:90871"/>
        <dbReference type="EC" id="1.11.1.8"/>
    </reaction>
</comment>